<sequence>MIRASRSWTVMIICCILTVAICRTASIGYRQTRESVKRWLLSEETTELTMSPHLRGRLREKRTWISSQSASSEEYRYAPSRESRQPAESFLLFFMLISSSQFGGGRHKAFGGFGLGATEPPVEI</sequence>
<dbReference type="AlphaFoldDB" id="A0A1D1UIR1"/>
<evidence type="ECO:0000256" key="1">
    <source>
        <dbReference type="SAM" id="SignalP"/>
    </source>
</evidence>
<evidence type="ECO:0000313" key="3">
    <source>
        <dbReference type="Proteomes" id="UP000186922"/>
    </source>
</evidence>
<organism evidence="2 3">
    <name type="scientific">Ramazzottius varieornatus</name>
    <name type="common">Water bear</name>
    <name type="synonym">Tardigrade</name>
    <dbReference type="NCBI Taxonomy" id="947166"/>
    <lineage>
        <taxon>Eukaryota</taxon>
        <taxon>Metazoa</taxon>
        <taxon>Ecdysozoa</taxon>
        <taxon>Tardigrada</taxon>
        <taxon>Eutardigrada</taxon>
        <taxon>Parachela</taxon>
        <taxon>Hypsibioidea</taxon>
        <taxon>Ramazzottiidae</taxon>
        <taxon>Ramazzottius</taxon>
    </lineage>
</organism>
<evidence type="ECO:0000313" key="2">
    <source>
        <dbReference type="EMBL" id="GAU89609.1"/>
    </source>
</evidence>
<reference evidence="2 3" key="1">
    <citation type="journal article" date="2016" name="Nat. Commun.">
        <title>Extremotolerant tardigrade genome and improved radiotolerance of human cultured cells by tardigrade-unique protein.</title>
        <authorList>
            <person name="Hashimoto T."/>
            <person name="Horikawa D.D."/>
            <person name="Saito Y."/>
            <person name="Kuwahara H."/>
            <person name="Kozuka-Hata H."/>
            <person name="Shin-I T."/>
            <person name="Minakuchi Y."/>
            <person name="Ohishi K."/>
            <person name="Motoyama A."/>
            <person name="Aizu T."/>
            <person name="Enomoto A."/>
            <person name="Kondo K."/>
            <person name="Tanaka S."/>
            <person name="Hara Y."/>
            <person name="Koshikawa S."/>
            <person name="Sagara H."/>
            <person name="Miura T."/>
            <person name="Yokobori S."/>
            <person name="Miyagawa K."/>
            <person name="Suzuki Y."/>
            <person name="Kubo T."/>
            <person name="Oyama M."/>
            <person name="Kohara Y."/>
            <person name="Fujiyama A."/>
            <person name="Arakawa K."/>
            <person name="Katayama T."/>
            <person name="Toyoda A."/>
            <person name="Kunieda T."/>
        </authorList>
    </citation>
    <scope>NUCLEOTIDE SEQUENCE [LARGE SCALE GENOMIC DNA]</scope>
    <source>
        <strain evidence="2 3">YOKOZUNA-1</strain>
    </source>
</reference>
<keyword evidence="1" id="KW-0732">Signal</keyword>
<feature type="signal peptide" evidence="1">
    <location>
        <begin position="1"/>
        <end position="24"/>
    </location>
</feature>
<gene>
    <name evidence="2" type="primary">RvY_02141-1</name>
    <name evidence="2" type="synonym">RvY_02141.1</name>
    <name evidence="2" type="ORF">RvY_02141</name>
</gene>
<feature type="chain" id="PRO_5008897247" description="Secreted protein" evidence="1">
    <location>
        <begin position="25"/>
        <end position="124"/>
    </location>
</feature>
<keyword evidence="3" id="KW-1185">Reference proteome</keyword>
<proteinExistence type="predicted"/>
<accession>A0A1D1UIR1</accession>
<dbReference type="EMBL" id="BDGG01000001">
    <property type="protein sequence ID" value="GAU89609.1"/>
    <property type="molecule type" value="Genomic_DNA"/>
</dbReference>
<protein>
    <recommendedName>
        <fullName evidence="4">Secreted protein</fullName>
    </recommendedName>
</protein>
<name>A0A1D1UIR1_RAMVA</name>
<evidence type="ECO:0008006" key="4">
    <source>
        <dbReference type="Google" id="ProtNLM"/>
    </source>
</evidence>
<comment type="caution">
    <text evidence="2">The sequence shown here is derived from an EMBL/GenBank/DDBJ whole genome shotgun (WGS) entry which is preliminary data.</text>
</comment>
<dbReference type="Proteomes" id="UP000186922">
    <property type="component" value="Unassembled WGS sequence"/>
</dbReference>